<evidence type="ECO:0000259" key="10">
    <source>
        <dbReference type="Pfam" id="PF02875"/>
    </source>
</evidence>
<dbReference type="PATRIC" id="fig|1032488.3.peg.1188"/>
<organism evidence="12 13">
    <name type="scientific">Neisseria shayeganii 871</name>
    <dbReference type="NCBI Taxonomy" id="1032488"/>
    <lineage>
        <taxon>Bacteria</taxon>
        <taxon>Pseudomonadati</taxon>
        <taxon>Pseudomonadota</taxon>
        <taxon>Betaproteobacteria</taxon>
        <taxon>Neisseriales</taxon>
        <taxon>Neisseriaceae</taxon>
        <taxon>Neisseria</taxon>
    </lineage>
</organism>
<accession>G4CI25</accession>
<dbReference type="Gene3D" id="3.40.1190.10">
    <property type="entry name" value="Mur-like, catalytic domain"/>
    <property type="match status" value="1"/>
</dbReference>
<evidence type="ECO:0000256" key="2">
    <source>
        <dbReference type="ARBA" id="ARBA00004752"/>
    </source>
</evidence>
<keyword evidence="9" id="KW-0472">Membrane</keyword>
<comment type="subcellular location">
    <subcellularLocation>
        <location evidence="1 7 8">Cytoplasm</location>
    </subcellularLocation>
</comment>
<keyword evidence="5 7" id="KW-0547">Nucleotide-binding</keyword>
<dbReference type="Proteomes" id="UP000003019">
    <property type="component" value="Unassembled WGS sequence"/>
</dbReference>
<keyword evidence="3 7" id="KW-0963">Cytoplasm</keyword>
<name>G4CI25_9NEIS</name>
<dbReference type="GO" id="GO:0008764">
    <property type="term" value="F:UDP-N-acetylmuramoylalanine-D-glutamate ligase activity"/>
    <property type="evidence" value="ECO:0007669"/>
    <property type="project" value="UniProtKB-UniRule"/>
</dbReference>
<dbReference type="AlphaFoldDB" id="G4CI25"/>
<reference evidence="12 13" key="1">
    <citation type="submission" date="2011-05" db="EMBL/GenBank/DDBJ databases">
        <authorList>
            <person name="Muzny D."/>
            <person name="Qin X."/>
            <person name="Deng J."/>
            <person name="Jiang H."/>
            <person name="Liu Y."/>
            <person name="Qu J."/>
            <person name="Song X.-Z."/>
            <person name="Zhang L."/>
            <person name="Thornton R."/>
            <person name="Coyle M."/>
            <person name="Francisco L."/>
            <person name="Jackson L."/>
            <person name="Javaid M."/>
            <person name="Korchina V."/>
            <person name="Kovar C."/>
            <person name="Mata R."/>
            <person name="Mathew T."/>
            <person name="Ngo R."/>
            <person name="Nguyen L."/>
            <person name="Nguyen N."/>
            <person name="Okwuonu G."/>
            <person name="Ongeri F."/>
            <person name="Pham C."/>
            <person name="Simmons D."/>
            <person name="Wilczek-Boney K."/>
            <person name="Hale W."/>
            <person name="Jakkamsetti A."/>
            <person name="Pham P."/>
            <person name="Ruth R."/>
            <person name="San Lucas F."/>
            <person name="Warren J."/>
            <person name="Zhang J."/>
            <person name="Zhao Z."/>
            <person name="Zhou C."/>
            <person name="Zhu D."/>
            <person name="Lee S."/>
            <person name="Bess C."/>
            <person name="Blankenburg K."/>
            <person name="Forbes L."/>
            <person name="Fu Q."/>
            <person name="Gubbala S."/>
            <person name="Hirani K."/>
            <person name="Jayaseelan J.C."/>
            <person name="Lara F."/>
            <person name="Munidasa M."/>
            <person name="Palculict T."/>
            <person name="Patil S."/>
            <person name="Pu L.-L."/>
            <person name="Saada N."/>
            <person name="Tang L."/>
            <person name="Weissenberger G."/>
            <person name="Zhu Y."/>
            <person name="Hemphill L."/>
            <person name="Shang Y."/>
            <person name="Youmans B."/>
            <person name="Ayvaz T."/>
            <person name="Ross M."/>
            <person name="Santibanez J."/>
            <person name="Aqrawi P."/>
            <person name="Gross S."/>
            <person name="Joshi V."/>
            <person name="Fowler G."/>
            <person name="Nazareth L."/>
            <person name="Reid J."/>
            <person name="Worley K."/>
            <person name="Petrosino J."/>
            <person name="Highlander S."/>
            <person name="Gibbs R."/>
        </authorList>
    </citation>
    <scope>NUCLEOTIDE SEQUENCE [LARGE SCALE GENOMIC DNA]</scope>
    <source>
        <strain evidence="12 13">871</strain>
    </source>
</reference>
<keyword evidence="9" id="KW-1133">Transmembrane helix</keyword>
<keyword evidence="6 7" id="KW-0067">ATP-binding</keyword>
<evidence type="ECO:0000313" key="12">
    <source>
        <dbReference type="EMBL" id="EGY52525.1"/>
    </source>
</evidence>
<dbReference type="GO" id="GO:0071555">
    <property type="term" value="P:cell wall organization"/>
    <property type="evidence" value="ECO:0007669"/>
    <property type="project" value="UniProtKB-KW"/>
</dbReference>
<dbReference type="HAMAP" id="MF_00639">
    <property type="entry name" value="MurD"/>
    <property type="match status" value="1"/>
</dbReference>
<feature type="transmembrane region" description="Helical" evidence="9">
    <location>
        <begin position="55"/>
        <end position="75"/>
    </location>
</feature>
<evidence type="ECO:0000259" key="11">
    <source>
        <dbReference type="Pfam" id="PF08245"/>
    </source>
</evidence>
<dbReference type="NCBIfam" id="TIGR01087">
    <property type="entry name" value="murD"/>
    <property type="match status" value="1"/>
</dbReference>
<evidence type="ECO:0000256" key="4">
    <source>
        <dbReference type="ARBA" id="ARBA00022598"/>
    </source>
</evidence>
<dbReference type="EMBL" id="AGAY01000047">
    <property type="protein sequence ID" value="EGY52525.1"/>
    <property type="molecule type" value="Genomic_DNA"/>
</dbReference>
<dbReference type="GO" id="GO:0008360">
    <property type="term" value="P:regulation of cell shape"/>
    <property type="evidence" value="ECO:0007669"/>
    <property type="project" value="UniProtKB-KW"/>
</dbReference>
<feature type="domain" description="Mur ligase C-terminal" evidence="10">
    <location>
        <begin position="309"/>
        <end position="422"/>
    </location>
</feature>
<protein>
    <recommendedName>
        <fullName evidence="7 8">UDP-N-acetylmuramoylalanine--D-glutamate ligase</fullName>
        <ecNumber evidence="7 8">6.3.2.9</ecNumber>
    </recommendedName>
    <alternativeName>
        <fullName evidence="7">D-glutamic acid-adding enzyme</fullName>
    </alternativeName>
    <alternativeName>
        <fullName evidence="7">UDP-N-acetylmuramoyl-L-alanyl-D-glutamate synthetase</fullName>
    </alternativeName>
</protein>
<dbReference type="InterPro" id="IPR013221">
    <property type="entry name" value="Mur_ligase_cen"/>
</dbReference>
<dbReference type="Gene3D" id="3.40.50.720">
    <property type="entry name" value="NAD(P)-binding Rossmann-like Domain"/>
    <property type="match status" value="1"/>
</dbReference>
<feature type="binding site" evidence="7">
    <location>
        <begin position="119"/>
        <end position="125"/>
    </location>
    <ligand>
        <name>ATP</name>
        <dbReference type="ChEBI" id="CHEBI:30616"/>
    </ligand>
</feature>
<evidence type="ECO:0000313" key="13">
    <source>
        <dbReference type="Proteomes" id="UP000003019"/>
    </source>
</evidence>
<evidence type="ECO:0000256" key="1">
    <source>
        <dbReference type="ARBA" id="ARBA00004496"/>
    </source>
</evidence>
<dbReference type="InterPro" id="IPR036565">
    <property type="entry name" value="Mur-like_cat_sf"/>
</dbReference>
<dbReference type="SUPFAM" id="SSF51984">
    <property type="entry name" value="MurCD N-terminal domain"/>
    <property type="match status" value="1"/>
</dbReference>
<comment type="caution">
    <text evidence="12">The sequence shown here is derived from an EMBL/GenBank/DDBJ whole genome shotgun (WGS) entry which is preliminary data.</text>
</comment>
<dbReference type="GO" id="GO:0005524">
    <property type="term" value="F:ATP binding"/>
    <property type="evidence" value="ECO:0007669"/>
    <property type="project" value="UniProtKB-UniRule"/>
</dbReference>
<evidence type="ECO:0000256" key="6">
    <source>
        <dbReference type="ARBA" id="ARBA00022840"/>
    </source>
</evidence>
<dbReference type="InterPro" id="IPR005762">
    <property type="entry name" value="MurD"/>
</dbReference>
<comment type="catalytic activity">
    <reaction evidence="7 8">
        <text>UDP-N-acetyl-alpha-D-muramoyl-L-alanine + D-glutamate + ATP = UDP-N-acetyl-alpha-D-muramoyl-L-alanyl-D-glutamate + ADP + phosphate + H(+)</text>
        <dbReference type="Rhea" id="RHEA:16429"/>
        <dbReference type="ChEBI" id="CHEBI:15378"/>
        <dbReference type="ChEBI" id="CHEBI:29986"/>
        <dbReference type="ChEBI" id="CHEBI:30616"/>
        <dbReference type="ChEBI" id="CHEBI:43474"/>
        <dbReference type="ChEBI" id="CHEBI:83898"/>
        <dbReference type="ChEBI" id="CHEBI:83900"/>
        <dbReference type="ChEBI" id="CHEBI:456216"/>
        <dbReference type="EC" id="6.3.2.9"/>
    </reaction>
</comment>
<keyword evidence="7 8" id="KW-0131">Cell cycle</keyword>
<dbReference type="EC" id="6.3.2.9" evidence="7 8"/>
<evidence type="ECO:0000256" key="9">
    <source>
        <dbReference type="SAM" id="Phobius"/>
    </source>
</evidence>
<dbReference type="SUPFAM" id="SSF53623">
    <property type="entry name" value="MurD-like peptide ligases, catalytic domain"/>
    <property type="match status" value="1"/>
</dbReference>
<comment type="function">
    <text evidence="7 8">Cell wall formation. Catalyzes the addition of glutamate to the nucleotide precursor UDP-N-acetylmuramoyl-L-alanine (UMA).</text>
</comment>
<keyword evidence="9" id="KW-0812">Transmembrane</keyword>
<proteinExistence type="inferred from homology"/>
<dbReference type="InterPro" id="IPR036615">
    <property type="entry name" value="Mur_ligase_C_dom_sf"/>
</dbReference>
<dbReference type="OrthoDB" id="9809796at2"/>
<dbReference type="GO" id="GO:0051301">
    <property type="term" value="P:cell division"/>
    <property type="evidence" value="ECO:0007669"/>
    <property type="project" value="UniProtKB-KW"/>
</dbReference>
<dbReference type="GO" id="GO:0009252">
    <property type="term" value="P:peptidoglycan biosynthetic process"/>
    <property type="evidence" value="ECO:0007669"/>
    <property type="project" value="UniProtKB-UniRule"/>
</dbReference>
<keyword evidence="13" id="KW-1185">Reference proteome</keyword>
<evidence type="ECO:0000256" key="3">
    <source>
        <dbReference type="ARBA" id="ARBA00022490"/>
    </source>
</evidence>
<sequence length="445" mass="46785">MKKNWHNQNILVAGLGGSGLSMLDFFTRAGARVAGYDARLDEARKAELAARFPQARWFSGSLAAALAAGFDILALSPGISRRQQAVRAFEAQGGEVLGDVAVLVRALAGSGSKIIAITGSNGKTTVTSLVGHLCAQAGLDTVVAGNIGTPVLEAYLQRAGKPADVWVLELSSFQLETTPELDADAAVCLNISEDHLDRYDDLLDYARSKDAIFNGQGVQVLNADDVFCRAMKRAGREVRWFSLHGQGGYALHAGDLKADGEAMMRAAEIPLQGSHNAANVLAALALCEGIGLPRDALLAGVRSFQGLPHRVELVAEKNGVRFIDDSKGTNVGATCAAIAGLDAPIVLVAGGQGKGQDFTPLREALKGKVRGVVLIGADAAQVGRDLAGCGAEPEYFDDLPAATRRAYQMAEPGDIVLLSPACASYDMFEGYAHRAQVFIDTVRGL</sequence>
<dbReference type="HOGENOM" id="CLU_032540_1_0_4"/>
<keyword evidence="7 8" id="KW-0573">Peptidoglycan synthesis</keyword>
<comment type="pathway">
    <text evidence="2 7 8">Cell wall biogenesis; peptidoglycan biosynthesis.</text>
</comment>
<dbReference type="Gene3D" id="3.90.190.20">
    <property type="entry name" value="Mur ligase, C-terminal domain"/>
    <property type="match status" value="1"/>
</dbReference>
<dbReference type="STRING" id="1032488.HMPREF9371_1264"/>
<keyword evidence="7 8" id="KW-0133">Cell shape</keyword>
<dbReference type="InterPro" id="IPR004101">
    <property type="entry name" value="Mur_ligase_C"/>
</dbReference>
<dbReference type="SUPFAM" id="SSF53244">
    <property type="entry name" value="MurD-like peptide ligases, peptide-binding domain"/>
    <property type="match status" value="1"/>
</dbReference>
<dbReference type="PANTHER" id="PTHR43692:SF1">
    <property type="entry name" value="UDP-N-ACETYLMURAMOYLALANINE--D-GLUTAMATE LIGASE"/>
    <property type="match status" value="1"/>
</dbReference>
<evidence type="ECO:0000256" key="7">
    <source>
        <dbReference type="HAMAP-Rule" id="MF_00639"/>
    </source>
</evidence>
<dbReference type="PANTHER" id="PTHR43692">
    <property type="entry name" value="UDP-N-ACETYLMURAMOYLALANINE--D-GLUTAMATE LIGASE"/>
    <property type="match status" value="1"/>
</dbReference>
<gene>
    <name evidence="7 12" type="primary">murD</name>
    <name evidence="12" type="ORF">HMPREF9371_1264</name>
</gene>
<evidence type="ECO:0000256" key="8">
    <source>
        <dbReference type="RuleBase" id="RU003664"/>
    </source>
</evidence>
<comment type="similarity">
    <text evidence="7">Belongs to the MurCDEF family.</text>
</comment>
<dbReference type="RefSeq" id="WP_009118956.1">
    <property type="nucleotide sequence ID" value="NZ_JH164926.1"/>
</dbReference>
<keyword evidence="7 8" id="KW-0132">Cell division</keyword>
<dbReference type="Pfam" id="PF08245">
    <property type="entry name" value="Mur_ligase_M"/>
    <property type="match status" value="1"/>
</dbReference>
<dbReference type="UniPathway" id="UPA00219"/>
<evidence type="ECO:0000256" key="5">
    <source>
        <dbReference type="ARBA" id="ARBA00022741"/>
    </source>
</evidence>
<dbReference type="GO" id="GO:0005737">
    <property type="term" value="C:cytoplasm"/>
    <property type="evidence" value="ECO:0007669"/>
    <property type="project" value="UniProtKB-SubCell"/>
</dbReference>
<keyword evidence="4 7" id="KW-0436">Ligase</keyword>
<dbReference type="Pfam" id="PF21799">
    <property type="entry name" value="MurD-like_N"/>
    <property type="match status" value="1"/>
</dbReference>
<dbReference type="Pfam" id="PF02875">
    <property type="entry name" value="Mur_ligase_C"/>
    <property type="match status" value="1"/>
</dbReference>
<feature type="domain" description="Mur ligase central" evidence="11">
    <location>
        <begin position="117"/>
        <end position="286"/>
    </location>
</feature>
<keyword evidence="7 8" id="KW-0961">Cell wall biogenesis/degradation</keyword>